<dbReference type="InterPro" id="IPR022441">
    <property type="entry name" value="Para_beta_helix_rpt-2"/>
</dbReference>
<evidence type="ECO:0000256" key="1">
    <source>
        <dbReference type="SAM" id="SignalP"/>
    </source>
</evidence>
<gene>
    <name evidence="3" type="ORF">PCC6912_21780</name>
</gene>
<dbReference type="Proteomes" id="UP000268857">
    <property type="component" value="Unassembled WGS sequence"/>
</dbReference>
<evidence type="ECO:0000259" key="2">
    <source>
        <dbReference type="SMART" id="SM00722"/>
    </source>
</evidence>
<reference evidence="3 4" key="1">
    <citation type="journal article" date="2019" name="Genome Biol. Evol.">
        <title>Day and night: Metabolic profiles and evolutionary relationships of six axenic non-marine cyanobacteria.</title>
        <authorList>
            <person name="Will S.E."/>
            <person name="Henke P."/>
            <person name="Boedeker C."/>
            <person name="Huang S."/>
            <person name="Brinkmann H."/>
            <person name="Rohde M."/>
            <person name="Jarek M."/>
            <person name="Friedl T."/>
            <person name="Seufert S."/>
            <person name="Schumacher M."/>
            <person name="Overmann J."/>
            <person name="Neumann-Schaal M."/>
            <person name="Petersen J."/>
        </authorList>
    </citation>
    <scope>NUCLEOTIDE SEQUENCE [LARGE SCALE GENOMIC DNA]</scope>
    <source>
        <strain evidence="3 4">PCC 6912</strain>
    </source>
</reference>
<feature type="signal peptide" evidence="1">
    <location>
        <begin position="1"/>
        <end position="25"/>
    </location>
</feature>
<dbReference type="SMART" id="SM00722">
    <property type="entry name" value="CASH"/>
    <property type="match status" value="1"/>
</dbReference>
<protein>
    <recommendedName>
        <fullName evidence="2">Carbohydrate-binding/sugar hydrolysis domain-containing protein</fullName>
    </recommendedName>
</protein>
<dbReference type="InterPro" id="IPR006626">
    <property type="entry name" value="PbH1"/>
</dbReference>
<keyword evidence="4" id="KW-1185">Reference proteome</keyword>
<feature type="domain" description="Carbohydrate-binding/sugar hydrolysis" evidence="2">
    <location>
        <begin position="121"/>
        <end position="253"/>
    </location>
</feature>
<dbReference type="Gene3D" id="2.160.20.10">
    <property type="entry name" value="Single-stranded right-handed beta-helix, Pectin lyase-like"/>
    <property type="match status" value="1"/>
</dbReference>
<dbReference type="STRING" id="211165.GCA_000317285_04718"/>
<dbReference type="SMART" id="SM00710">
    <property type="entry name" value="PbH1"/>
    <property type="match status" value="6"/>
</dbReference>
<dbReference type="Pfam" id="PF07602">
    <property type="entry name" value="DUF1565"/>
    <property type="match status" value="1"/>
</dbReference>
<dbReference type="AlphaFoldDB" id="A0A3S1A1D7"/>
<dbReference type="InterPro" id="IPR011459">
    <property type="entry name" value="DUF1565"/>
</dbReference>
<name>A0A3S1A1D7_CHLFR</name>
<accession>A0A3S1A1D7</accession>
<dbReference type="InterPro" id="IPR012334">
    <property type="entry name" value="Pectin_lyas_fold"/>
</dbReference>
<organism evidence="3 4">
    <name type="scientific">Chlorogloeopsis fritschii PCC 6912</name>
    <dbReference type="NCBI Taxonomy" id="211165"/>
    <lineage>
        <taxon>Bacteria</taxon>
        <taxon>Bacillati</taxon>
        <taxon>Cyanobacteriota</taxon>
        <taxon>Cyanophyceae</taxon>
        <taxon>Nostocales</taxon>
        <taxon>Chlorogloeopsidaceae</taxon>
        <taxon>Chlorogloeopsis</taxon>
    </lineage>
</organism>
<dbReference type="EMBL" id="RSCJ01000007">
    <property type="protein sequence ID" value="RUR83345.1"/>
    <property type="molecule type" value="Genomic_DNA"/>
</dbReference>
<dbReference type="OrthoDB" id="9759810at2"/>
<dbReference type="RefSeq" id="WP_016874721.1">
    <property type="nucleotide sequence ID" value="NZ_AJLN01000116.1"/>
</dbReference>
<dbReference type="InterPro" id="IPR006633">
    <property type="entry name" value="Carb-bd_sugar_hydrolysis-dom"/>
</dbReference>
<keyword evidence="1" id="KW-0732">Signal</keyword>
<feature type="chain" id="PRO_5018746995" description="Carbohydrate-binding/sugar hydrolysis domain-containing protein" evidence="1">
    <location>
        <begin position="26"/>
        <end position="578"/>
    </location>
</feature>
<proteinExistence type="predicted"/>
<evidence type="ECO:0000313" key="4">
    <source>
        <dbReference type="Proteomes" id="UP000268857"/>
    </source>
</evidence>
<sequence>MIQYSYRVLAATVAFSCVLPLTVQAAPPVEPQRTTAQTVEFAQQRILYVNPQQGTDAPNAGKGQLTPFKTITYALQQAEPGTVIQLAPGQYQAGETFPLKLKPGVILKGNEFQQGQGVAIVGGGDYLSRIFARQNITLLAAPDSQVIGVTITNPNTRGTGIWVESANPTIRNNTFANNKREGVFVTGNADPKIQNNQFINNDANGISVTGTAKGEIRGNTFQKNGFGLAIGGSSTPLVVNNQIRGSRSGVVVTEKARPNLQANFVENNSQNGQIASIPTQPNLGNNTFQNNLQNNSEYGQIASTPTQPNLGNNTFQNNLENNGENGQIAIAPTQPNLSNNNFQNNLENNSEYGQIATAPTQPNLGNNDFQNNLQNNSEYGQIASTPTQPNLGNNDFQNNVEEVSNGANSTPTEPQLPAIIVPTLPDNGIWTRSDRGILKEGVYSFPNGSVIYSNGNNAFCGFTSSEHYESFGRGWDQLKRITEQDRVRAISDMRYDGPCPLADANRNSKVFVYDINRNNVGNSQQPTGSSVAVQPQDKLVLIIGNRIVVVTPDGRVFAHDISGNTMGNVNQLPNPSGR</sequence>
<comment type="caution">
    <text evidence="3">The sequence shown here is derived from an EMBL/GenBank/DDBJ whole genome shotgun (WGS) entry which is preliminary data.</text>
</comment>
<dbReference type="NCBIfam" id="TIGR03804">
    <property type="entry name" value="para_beta_helix"/>
    <property type="match status" value="2"/>
</dbReference>
<evidence type="ECO:0000313" key="3">
    <source>
        <dbReference type="EMBL" id="RUR83345.1"/>
    </source>
</evidence>
<dbReference type="InterPro" id="IPR011050">
    <property type="entry name" value="Pectin_lyase_fold/virulence"/>
</dbReference>
<dbReference type="SUPFAM" id="SSF51126">
    <property type="entry name" value="Pectin lyase-like"/>
    <property type="match status" value="1"/>
</dbReference>